<evidence type="ECO:0000256" key="1">
    <source>
        <dbReference type="SAM" id="MobiDB-lite"/>
    </source>
</evidence>
<evidence type="ECO:0000313" key="2">
    <source>
        <dbReference type="EMBL" id="KAJ3664816.1"/>
    </source>
</evidence>
<protein>
    <submittedName>
        <fullName evidence="2">Uncharacterized protein</fullName>
    </submittedName>
</protein>
<dbReference type="EMBL" id="JALNTZ010000001">
    <property type="protein sequence ID" value="KAJ3664816.1"/>
    <property type="molecule type" value="Genomic_DNA"/>
</dbReference>
<name>A0AA38J0N3_9CUCU</name>
<feature type="compositionally biased region" description="Pro residues" evidence="1">
    <location>
        <begin position="67"/>
        <end position="77"/>
    </location>
</feature>
<gene>
    <name evidence="2" type="ORF">Zmor_000359</name>
</gene>
<comment type="caution">
    <text evidence="2">The sequence shown here is derived from an EMBL/GenBank/DDBJ whole genome shotgun (WGS) entry which is preliminary data.</text>
</comment>
<dbReference type="AlphaFoldDB" id="A0AA38J0N3"/>
<accession>A0AA38J0N3</accession>
<feature type="region of interest" description="Disordered" evidence="1">
    <location>
        <begin position="59"/>
        <end position="104"/>
    </location>
</feature>
<reference evidence="2" key="1">
    <citation type="journal article" date="2023" name="G3 (Bethesda)">
        <title>Whole genome assemblies of Zophobas morio and Tenebrio molitor.</title>
        <authorList>
            <person name="Kaur S."/>
            <person name="Stinson S.A."/>
            <person name="diCenzo G.C."/>
        </authorList>
    </citation>
    <scope>NUCLEOTIDE SEQUENCE</scope>
    <source>
        <strain evidence="2">QUZm001</strain>
    </source>
</reference>
<sequence>MHLQLSPHTPFQINPSVDRLIFSLFDEEGMFRCLPVGSRAPIYVPSSESELYFDDLITSRTYKRDASPPPPRPPPPAEDTTEREMPRVSGRSLRTAPCSSGHKK</sequence>
<dbReference type="Proteomes" id="UP001168821">
    <property type="component" value="Unassembled WGS sequence"/>
</dbReference>
<proteinExistence type="predicted"/>
<organism evidence="2 3">
    <name type="scientific">Zophobas morio</name>
    <dbReference type="NCBI Taxonomy" id="2755281"/>
    <lineage>
        <taxon>Eukaryota</taxon>
        <taxon>Metazoa</taxon>
        <taxon>Ecdysozoa</taxon>
        <taxon>Arthropoda</taxon>
        <taxon>Hexapoda</taxon>
        <taxon>Insecta</taxon>
        <taxon>Pterygota</taxon>
        <taxon>Neoptera</taxon>
        <taxon>Endopterygota</taxon>
        <taxon>Coleoptera</taxon>
        <taxon>Polyphaga</taxon>
        <taxon>Cucujiformia</taxon>
        <taxon>Tenebrionidae</taxon>
        <taxon>Zophobas</taxon>
    </lineage>
</organism>
<keyword evidence="3" id="KW-1185">Reference proteome</keyword>
<evidence type="ECO:0000313" key="3">
    <source>
        <dbReference type="Proteomes" id="UP001168821"/>
    </source>
</evidence>